<organism evidence="2 3">
    <name type="scientific">Paenibacillus nicotianae</name>
    <dbReference type="NCBI Taxonomy" id="1526551"/>
    <lineage>
        <taxon>Bacteria</taxon>
        <taxon>Bacillati</taxon>
        <taxon>Bacillota</taxon>
        <taxon>Bacilli</taxon>
        <taxon>Bacillales</taxon>
        <taxon>Paenibacillaceae</taxon>
        <taxon>Paenibacillus</taxon>
    </lineage>
</organism>
<reference evidence="3" key="1">
    <citation type="journal article" date="2019" name="Int. J. Syst. Evol. Microbiol.">
        <title>The Global Catalogue of Microorganisms (GCM) 10K type strain sequencing project: providing services to taxonomists for standard genome sequencing and annotation.</title>
        <authorList>
            <consortium name="The Broad Institute Genomics Platform"/>
            <consortium name="The Broad Institute Genome Sequencing Center for Infectious Disease"/>
            <person name="Wu L."/>
            <person name="Ma J."/>
        </authorList>
    </citation>
    <scope>NUCLEOTIDE SEQUENCE [LARGE SCALE GENOMIC DNA]</scope>
    <source>
        <strain evidence="3">CGMCC 1.15067</strain>
    </source>
</reference>
<evidence type="ECO:0000313" key="2">
    <source>
        <dbReference type="EMBL" id="MFD1991625.1"/>
    </source>
</evidence>
<keyword evidence="3" id="KW-1185">Reference proteome</keyword>
<comment type="caution">
    <text evidence="2">The sequence shown here is derived from an EMBL/GenBank/DDBJ whole genome shotgun (WGS) entry which is preliminary data.</text>
</comment>
<gene>
    <name evidence="2" type="ORF">ACFSGI_16780</name>
</gene>
<dbReference type="EMBL" id="JBHUGF010000010">
    <property type="protein sequence ID" value="MFD1991625.1"/>
    <property type="molecule type" value="Genomic_DNA"/>
</dbReference>
<proteinExistence type="predicted"/>
<dbReference type="InterPro" id="IPR046913">
    <property type="entry name" value="ABC-3C_CTD7"/>
</dbReference>
<feature type="domain" description="ABC-three component systems C-terminal" evidence="1">
    <location>
        <begin position="267"/>
        <end position="391"/>
    </location>
</feature>
<protein>
    <submittedName>
        <fullName evidence="2">ABC-three component system protein</fullName>
    </submittedName>
</protein>
<evidence type="ECO:0000259" key="1">
    <source>
        <dbReference type="Pfam" id="PF20283"/>
    </source>
</evidence>
<name>A0ABW4UXA5_9BACL</name>
<dbReference type="RefSeq" id="WP_204825341.1">
    <property type="nucleotide sequence ID" value="NZ_JBHUGF010000010.1"/>
</dbReference>
<evidence type="ECO:0000313" key="3">
    <source>
        <dbReference type="Proteomes" id="UP001597403"/>
    </source>
</evidence>
<sequence length="396" mass="46159">MSTNIHSAKGQYLGYRFQPLYALLILLKESLDDSDRVSVEQDDDVTLNGTEVVILYQLKHTISKPSTLTVANEGLWKTIRIWSQYANSKKHKLVFVTQDNITSNNLLIKLVNGDKEREDVVDLMIKEANKVIEARKLAILNNKKSLPYEGKFLGCESFLSLNKDEKLSLINKIIIRSSSFDIFHVEKEVIEWLKDVVVKKMRQSIANRLLEWWDKRMIDCTNGVTKEELTTYIQNLIGQFQDDNLPDDFSKLLPSVLDIEIGGGMEQQIDLVDGGSSRKKRAAIARWRSRNQREKWIKDDILNAFELEEYDEILIESWKDRYEPMQDDTFGKTEEHCKQEGLKILDWTHFNAHQDINALRTKWIHYFLIQGSYQQLSNEFKVGWHPQFKTILGDDK</sequence>
<dbReference type="Pfam" id="PF20283">
    <property type="entry name" value="CTD7"/>
    <property type="match status" value="1"/>
</dbReference>
<accession>A0ABW4UXA5</accession>
<dbReference type="Proteomes" id="UP001597403">
    <property type="component" value="Unassembled WGS sequence"/>
</dbReference>